<evidence type="ECO:0000256" key="3">
    <source>
        <dbReference type="ARBA" id="ARBA00022692"/>
    </source>
</evidence>
<gene>
    <name evidence="7" type="ORF">SAMN02746098_02630</name>
</gene>
<name>A0A1M5YPJ8_9FIRM</name>
<dbReference type="EMBL" id="FQXJ01000008">
    <property type="protein sequence ID" value="SHI13982.1"/>
    <property type="molecule type" value="Genomic_DNA"/>
</dbReference>
<accession>A0A1M5YPJ8</accession>
<feature type="transmembrane region" description="Helical" evidence="6">
    <location>
        <begin position="119"/>
        <end position="139"/>
    </location>
</feature>
<feature type="transmembrane region" description="Helical" evidence="6">
    <location>
        <begin position="199"/>
        <end position="222"/>
    </location>
</feature>
<dbReference type="PANTHER" id="PTHR34857">
    <property type="entry name" value="SLL0384 PROTEIN"/>
    <property type="match status" value="1"/>
</dbReference>
<sequence length="270" mass="30976">MFIEYLPGETLLHRLDVRTKMLGFFGFIIISFLFQDPKYQLLIVSLTGLLAFWIKIPLQKIRGMLIPLIPIIISIILITGFTFAPERFDHVSSQTILFYALPGEKLGATVGGFMMGSTFIFRLFGMMIASSVLILTTSMDDFTQFFQKMKMPVEVSMMLTTAIRFIPTLDKKRRQILEAQRARGTKFNEKGIIGSIRSYIPIMVPLFINSIMMANSLSMAMLNRGYGLTRTWTSMREIAFAPRDYWVMSFIVLLITLSFFVRFRLHLGVL</sequence>
<evidence type="ECO:0000313" key="8">
    <source>
        <dbReference type="Proteomes" id="UP000183954"/>
    </source>
</evidence>
<evidence type="ECO:0000256" key="5">
    <source>
        <dbReference type="ARBA" id="ARBA00023136"/>
    </source>
</evidence>
<keyword evidence="5 6" id="KW-0472">Membrane</keyword>
<reference evidence="8" key="1">
    <citation type="submission" date="2016-11" db="EMBL/GenBank/DDBJ databases">
        <authorList>
            <person name="Varghese N."/>
            <person name="Submissions S."/>
        </authorList>
    </citation>
    <scope>NUCLEOTIDE SEQUENCE [LARGE SCALE GENOMIC DNA]</scope>
    <source>
        <strain evidence="8">DSM 15449</strain>
    </source>
</reference>
<dbReference type="RefSeq" id="WP_073030179.1">
    <property type="nucleotide sequence ID" value="NZ_FQXJ01000008.1"/>
</dbReference>
<feature type="transmembrane region" description="Helical" evidence="6">
    <location>
        <begin position="245"/>
        <end position="265"/>
    </location>
</feature>
<evidence type="ECO:0000256" key="2">
    <source>
        <dbReference type="ARBA" id="ARBA00022475"/>
    </source>
</evidence>
<dbReference type="AlphaFoldDB" id="A0A1M5YPJ8"/>
<organism evidence="7 8">
    <name type="scientific">Desulfosporosinus lacus DSM 15449</name>
    <dbReference type="NCBI Taxonomy" id="1121420"/>
    <lineage>
        <taxon>Bacteria</taxon>
        <taxon>Bacillati</taxon>
        <taxon>Bacillota</taxon>
        <taxon>Clostridia</taxon>
        <taxon>Eubacteriales</taxon>
        <taxon>Desulfitobacteriaceae</taxon>
        <taxon>Desulfosporosinus</taxon>
    </lineage>
</organism>
<evidence type="ECO:0000256" key="4">
    <source>
        <dbReference type="ARBA" id="ARBA00022989"/>
    </source>
</evidence>
<dbReference type="InterPro" id="IPR003339">
    <property type="entry name" value="ABC/ECF_trnsptr_transmembrane"/>
</dbReference>
<evidence type="ECO:0000256" key="6">
    <source>
        <dbReference type="SAM" id="Phobius"/>
    </source>
</evidence>
<evidence type="ECO:0000256" key="1">
    <source>
        <dbReference type="ARBA" id="ARBA00004141"/>
    </source>
</evidence>
<protein>
    <submittedName>
        <fullName evidence="7">Energy-coupling factor transport system permease protein</fullName>
    </submittedName>
</protein>
<proteinExistence type="predicted"/>
<dbReference type="GO" id="GO:0005886">
    <property type="term" value="C:plasma membrane"/>
    <property type="evidence" value="ECO:0007669"/>
    <property type="project" value="UniProtKB-ARBA"/>
</dbReference>
<dbReference type="Proteomes" id="UP000183954">
    <property type="component" value="Unassembled WGS sequence"/>
</dbReference>
<dbReference type="STRING" id="1121420.SAMN02746098_02630"/>
<dbReference type="Pfam" id="PF02361">
    <property type="entry name" value="CbiQ"/>
    <property type="match status" value="1"/>
</dbReference>
<keyword evidence="4 6" id="KW-1133">Transmembrane helix</keyword>
<dbReference type="CDD" id="cd16914">
    <property type="entry name" value="EcfT"/>
    <property type="match status" value="1"/>
</dbReference>
<dbReference type="InterPro" id="IPR051611">
    <property type="entry name" value="ECF_transporter_component"/>
</dbReference>
<comment type="subcellular location">
    <subcellularLocation>
        <location evidence="1">Membrane</location>
        <topology evidence="1">Multi-pass membrane protein</topology>
    </subcellularLocation>
</comment>
<evidence type="ECO:0000313" key="7">
    <source>
        <dbReference type="EMBL" id="SHI13982.1"/>
    </source>
</evidence>
<dbReference type="OrthoDB" id="8075495at2"/>
<keyword evidence="3 6" id="KW-0812">Transmembrane</keyword>
<feature type="transmembrane region" description="Helical" evidence="6">
    <location>
        <begin position="40"/>
        <end position="58"/>
    </location>
</feature>
<feature type="transmembrane region" description="Helical" evidence="6">
    <location>
        <begin position="65"/>
        <end position="84"/>
    </location>
</feature>
<keyword evidence="8" id="KW-1185">Reference proteome</keyword>
<feature type="transmembrane region" description="Helical" evidence="6">
    <location>
        <begin position="17"/>
        <end position="34"/>
    </location>
</feature>
<keyword evidence="2" id="KW-1003">Cell membrane</keyword>
<dbReference type="PANTHER" id="PTHR34857:SF2">
    <property type="entry name" value="SLL0384 PROTEIN"/>
    <property type="match status" value="1"/>
</dbReference>